<feature type="region of interest" description="Disordered" evidence="1">
    <location>
        <begin position="377"/>
        <end position="406"/>
    </location>
</feature>
<feature type="compositionally biased region" description="Basic residues" evidence="1">
    <location>
        <begin position="762"/>
        <end position="776"/>
    </location>
</feature>
<feature type="compositionally biased region" description="Low complexity" evidence="1">
    <location>
        <begin position="390"/>
        <end position="406"/>
    </location>
</feature>
<keyword evidence="3" id="KW-1185">Reference proteome</keyword>
<feature type="compositionally biased region" description="Basic and acidic residues" evidence="1">
    <location>
        <begin position="169"/>
        <end position="193"/>
    </location>
</feature>
<feature type="compositionally biased region" description="Basic and acidic residues" evidence="1">
    <location>
        <begin position="252"/>
        <end position="261"/>
    </location>
</feature>
<reference evidence="2 3" key="1">
    <citation type="submission" date="2024-02" db="EMBL/GenBank/DDBJ databases">
        <authorList>
            <consortium name="ELIXIR-Norway"/>
            <consortium name="Elixir Norway"/>
        </authorList>
    </citation>
    <scope>NUCLEOTIDE SEQUENCE [LARGE SCALE GENOMIC DNA]</scope>
</reference>
<organism evidence="2 3">
    <name type="scientific">Sphagnum troendelagicum</name>
    <dbReference type="NCBI Taxonomy" id="128251"/>
    <lineage>
        <taxon>Eukaryota</taxon>
        <taxon>Viridiplantae</taxon>
        <taxon>Streptophyta</taxon>
        <taxon>Embryophyta</taxon>
        <taxon>Bryophyta</taxon>
        <taxon>Sphagnophytina</taxon>
        <taxon>Sphagnopsida</taxon>
        <taxon>Sphagnales</taxon>
        <taxon>Sphagnaceae</taxon>
        <taxon>Sphagnum</taxon>
    </lineage>
</organism>
<feature type="compositionally biased region" description="Basic and acidic residues" evidence="1">
    <location>
        <begin position="203"/>
        <end position="216"/>
    </location>
</feature>
<proteinExistence type="predicted"/>
<feature type="compositionally biased region" description="Polar residues" evidence="1">
    <location>
        <begin position="120"/>
        <end position="131"/>
    </location>
</feature>
<gene>
    <name evidence="2" type="ORF">CSSPTR1EN2_LOCUS188</name>
</gene>
<feature type="compositionally biased region" description="Low complexity" evidence="1">
    <location>
        <begin position="106"/>
        <end position="119"/>
    </location>
</feature>
<dbReference type="EMBL" id="OZ019893">
    <property type="protein sequence ID" value="CAK9189537.1"/>
    <property type="molecule type" value="Genomic_DNA"/>
</dbReference>
<feature type="region of interest" description="Disordered" evidence="1">
    <location>
        <begin position="36"/>
        <end position="57"/>
    </location>
</feature>
<feature type="compositionally biased region" description="Polar residues" evidence="1">
    <location>
        <begin position="217"/>
        <end position="231"/>
    </location>
</feature>
<feature type="region of interest" description="Disordered" evidence="1">
    <location>
        <begin position="630"/>
        <end position="661"/>
    </location>
</feature>
<evidence type="ECO:0000256" key="1">
    <source>
        <dbReference type="SAM" id="MobiDB-lite"/>
    </source>
</evidence>
<dbReference type="Proteomes" id="UP001497512">
    <property type="component" value="Chromosome 1"/>
</dbReference>
<protein>
    <submittedName>
        <fullName evidence="2">Uncharacterized protein</fullName>
    </submittedName>
</protein>
<sequence length="790" mass="87163">MGGAPSRAEELRIAHAGGRIDEYFGPVGTAEIMLQSSNSHKSEEAATAGEISQRCPSAVGAPPPEITLLPSNRFFMIPFQTVFDLVRRHGCYGISTTSTTPCIISRSNSGASSAKSFSGEQQKVATGSTIDNKAALESLDGPPPSCHVLQGSPERMQEISVKKTSSKRSALEHRDAAPLKHRQAHSEQKENLVVREVMQPEPGKWHREGSRRKTETKNITSAAAPKSNQNSSGGGGILHQLSDDETALRCAANRDRRSGERIKKRSNHHEDEIGSSSSQRGSLDLSDHSMDDERRNVLRGLQQQQQQQNTQVGMTRRCTAGIVRCCIEAVAATSPQRFPAMCVDRLNKVARCDKNAYVEPKNVMQDERYSSISAAVTRSDHRRAKNSSTRAHAAAAPGGSSRAGHPTNMVYNHLFEEGRVHEEEREQLDNTQPGDSSAKVQRLKMATGSEWISSSTWSFSNEATTERSTSSQVMMRRRQGVNLPFSLVEEAVRDRKRGLQHSQENGEDVLRDPTSKDPVIMVKKQYILKFEGDDRSRLAYEVLGSRSLQKRLLQHLHQLYTGSMRISDILSSEQLARIHEAATTTKAPSRSSSHKARRTDPAIEMHEELDRKRTSILLKMLDTGKVQQQLDASGQQMTTYNHSERASKRREASAVKLQSESRSTKLGDYFDSSSGAILPSSENNPAPKIRAGIITTVKEDDGLPEVDLQLPVLEAIPSTDHDLHKSAAAAAGNFISSEQQHLAFPSLLSLPSDAATTTRWCRRPPSRRTRGRHRGGPWRPHLATLNECSP</sequence>
<evidence type="ECO:0000313" key="2">
    <source>
        <dbReference type="EMBL" id="CAK9189537.1"/>
    </source>
</evidence>
<evidence type="ECO:0000313" key="3">
    <source>
        <dbReference type="Proteomes" id="UP001497512"/>
    </source>
</evidence>
<accession>A0ABP0T7Q4</accession>
<feature type="region of interest" description="Disordered" evidence="1">
    <location>
        <begin position="762"/>
        <end position="790"/>
    </location>
</feature>
<feature type="compositionally biased region" description="Low complexity" evidence="1">
    <location>
        <begin position="274"/>
        <end position="284"/>
    </location>
</feature>
<feature type="compositionally biased region" description="Polar residues" evidence="1">
    <location>
        <begin position="630"/>
        <end position="641"/>
    </location>
</feature>
<feature type="compositionally biased region" description="Basic and acidic residues" evidence="1">
    <location>
        <begin position="642"/>
        <end position="653"/>
    </location>
</feature>
<name>A0ABP0T7Q4_9BRYO</name>
<feature type="region of interest" description="Disordered" evidence="1">
    <location>
        <begin position="106"/>
        <end position="288"/>
    </location>
</feature>